<evidence type="ECO:0000313" key="7">
    <source>
        <dbReference type="EMBL" id="RPD90747.1"/>
    </source>
</evidence>
<comment type="caution">
    <text evidence="7">The sequence shown here is derived from an EMBL/GenBank/DDBJ whole genome shotgun (WGS) entry which is preliminary data.</text>
</comment>
<keyword evidence="4 6" id="KW-1133">Transmembrane helix</keyword>
<dbReference type="GO" id="GO:0033013">
    <property type="term" value="P:tetrapyrrole metabolic process"/>
    <property type="evidence" value="ECO:0007669"/>
    <property type="project" value="UniProtKB-ARBA"/>
</dbReference>
<dbReference type="AlphaFoldDB" id="A0A3N4N989"/>
<feature type="transmembrane region" description="Helical" evidence="6">
    <location>
        <begin position="5"/>
        <end position="25"/>
    </location>
</feature>
<evidence type="ECO:0000256" key="5">
    <source>
        <dbReference type="ARBA" id="ARBA00023136"/>
    </source>
</evidence>
<reference evidence="7 8" key="1">
    <citation type="submission" date="2018-11" db="EMBL/GenBank/DDBJ databases">
        <title>Aureibaculum marinum gen. nov., sp. nov., a member of the family Flavobacteriaceae isolated from the Bohai Sea.</title>
        <authorList>
            <person name="Ji X."/>
        </authorList>
    </citation>
    <scope>NUCLEOTIDE SEQUENCE [LARGE SCALE GENOMIC DNA]</scope>
    <source>
        <strain evidence="7 8">BH-SD17</strain>
    </source>
</reference>
<proteinExistence type="inferred from homology"/>
<gene>
    <name evidence="7" type="ORF">EGM88_15465</name>
</gene>
<evidence type="ECO:0000256" key="6">
    <source>
        <dbReference type="SAM" id="Phobius"/>
    </source>
</evidence>
<sequence>MKYSLLVIVFLVINFTALGVGSWLMNNGPQTEWYINLNKAPWTPPGWVFGAAWTIIMICFSIYMAQLYSVDKSALCFGLFVIQVVLNVSWNYVFFNQHHVGLALVIITLLTLLIIYFFITYYSQLKLVSLLLGPYIIWLLIATSLNYYIYSNN</sequence>
<name>A0A3N4N989_9FLAO</name>
<evidence type="ECO:0000256" key="3">
    <source>
        <dbReference type="ARBA" id="ARBA00022692"/>
    </source>
</evidence>
<dbReference type="InterPro" id="IPR038330">
    <property type="entry name" value="TspO/MBR-related_sf"/>
</dbReference>
<evidence type="ECO:0000256" key="1">
    <source>
        <dbReference type="ARBA" id="ARBA00004141"/>
    </source>
</evidence>
<dbReference type="Gene3D" id="1.20.1260.100">
    <property type="entry name" value="TspO/MBR protein"/>
    <property type="match status" value="1"/>
</dbReference>
<evidence type="ECO:0000313" key="8">
    <source>
        <dbReference type="Proteomes" id="UP000270856"/>
    </source>
</evidence>
<dbReference type="Pfam" id="PF03073">
    <property type="entry name" value="TspO_MBR"/>
    <property type="match status" value="1"/>
</dbReference>
<feature type="transmembrane region" description="Helical" evidence="6">
    <location>
        <begin position="45"/>
        <end position="63"/>
    </location>
</feature>
<dbReference type="CDD" id="cd15904">
    <property type="entry name" value="TSPO_MBR"/>
    <property type="match status" value="1"/>
</dbReference>
<dbReference type="PIRSF" id="PIRSF005859">
    <property type="entry name" value="PBR"/>
    <property type="match status" value="1"/>
</dbReference>
<keyword evidence="8" id="KW-1185">Reference proteome</keyword>
<evidence type="ECO:0000256" key="4">
    <source>
        <dbReference type="ARBA" id="ARBA00022989"/>
    </source>
</evidence>
<dbReference type="EMBL" id="RPFJ01000098">
    <property type="protein sequence ID" value="RPD90747.1"/>
    <property type="molecule type" value="Genomic_DNA"/>
</dbReference>
<accession>A0A3N4N989</accession>
<dbReference type="GO" id="GO:0016020">
    <property type="term" value="C:membrane"/>
    <property type="evidence" value="ECO:0007669"/>
    <property type="project" value="UniProtKB-SubCell"/>
</dbReference>
<feature type="transmembrane region" description="Helical" evidence="6">
    <location>
        <begin position="75"/>
        <end position="94"/>
    </location>
</feature>
<organism evidence="7 8">
    <name type="scientific">Aureibaculum marinum</name>
    <dbReference type="NCBI Taxonomy" id="2487930"/>
    <lineage>
        <taxon>Bacteria</taxon>
        <taxon>Pseudomonadati</taxon>
        <taxon>Bacteroidota</taxon>
        <taxon>Flavobacteriia</taxon>
        <taxon>Flavobacteriales</taxon>
        <taxon>Flavobacteriaceae</taxon>
        <taxon>Aureibaculum</taxon>
    </lineage>
</organism>
<dbReference type="RefSeq" id="WP_123899298.1">
    <property type="nucleotide sequence ID" value="NZ_RPFJ01000098.1"/>
</dbReference>
<keyword evidence="5 6" id="KW-0472">Membrane</keyword>
<dbReference type="Proteomes" id="UP000270856">
    <property type="component" value="Unassembled WGS sequence"/>
</dbReference>
<keyword evidence="3 6" id="KW-0812">Transmembrane</keyword>
<dbReference type="OrthoDB" id="9795496at2"/>
<dbReference type="InterPro" id="IPR004307">
    <property type="entry name" value="TspO_MBR"/>
</dbReference>
<dbReference type="PANTHER" id="PTHR10057">
    <property type="entry name" value="PERIPHERAL-TYPE BENZODIAZEPINE RECEPTOR"/>
    <property type="match status" value="1"/>
</dbReference>
<evidence type="ECO:0000256" key="2">
    <source>
        <dbReference type="ARBA" id="ARBA00007524"/>
    </source>
</evidence>
<feature type="transmembrane region" description="Helical" evidence="6">
    <location>
        <begin position="131"/>
        <end position="150"/>
    </location>
</feature>
<comment type="similarity">
    <text evidence="2">Belongs to the TspO/BZRP family.</text>
</comment>
<dbReference type="FunFam" id="1.20.1260.100:FF:000001">
    <property type="entry name" value="translocator protein 2"/>
    <property type="match status" value="1"/>
</dbReference>
<comment type="subcellular location">
    <subcellularLocation>
        <location evidence="1">Membrane</location>
        <topology evidence="1">Multi-pass membrane protein</topology>
    </subcellularLocation>
</comment>
<feature type="transmembrane region" description="Helical" evidence="6">
    <location>
        <begin position="100"/>
        <end position="119"/>
    </location>
</feature>
<dbReference type="PANTHER" id="PTHR10057:SF0">
    <property type="entry name" value="TRANSLOCATOR PROTEIN"/>
    <property type="match status" value="1"/>
</dbReference>
<protein>
    <submittedName>
        <fullName evidence="7">Tryptophan-rich sensory protein</fullName>
    </submittedName>
</protein>